<dbReference type="Pfam" id="PF01040">
    <property type="entry name" value="UbiA"/>
    <property type="match status" value="1"/>
</dbReference>
<dbReference type="InterPro" id="IPR050475">
    <property type="entry name" value="Prenyltransferase_related"/>
</dbReference>
<dbReference type="PANTHER" id="PTHR42723:SF1">
    <property type="entry name" value="CHLOROPHYLL SYNTHASE, CHLOROPLASTIC"/>
    <property type="match status" value="1"/>
</dbReference>
<gene>
    <name evidence="6" type="ORF">E5139_09965</name>
</gene>
<feature type="transmembrane region" description="Helical" evidence="5">
    <location>
        <begin position="106"/>
        <end position="139"/>
    </location>
</feature>
<dbReference type="NCBIfam" id="NF009516">
    <property type="entry name" value="PRK12875.1"/>
    <property type="match status" value="1"/>
</dbReference>
<dbReference type="InterPro" id="IPR000537">
    <property type="entry name" value="UbiA_prenyltransferase"/>
</dbReference>
<dbReference type="Gene3D" id="1.10.357.140">
    <property type="entry name" value="UbiA prenyltransferase"/>
    <property type="match status" value="1"/>
</dbReference>
<dbReference type="GeneID" id="42179263"/>
<keyword evidence="4 5" id="KW-0472">Membrane</keyword>
<feature type="transmembrane region" description="Helical" evidence="5">
    <location>
        <begin position="31"/>
        <end position="47"/>
    </location>
</feature>
<dbReference type="OMA" id="PANVFLY"/>
<evidence type="ECO:0000256" key="5">
    <source>
        <dbReference type="SAM" id="Phobius"/>
    </source>
</evidence>
<evidence type="ECO:0000313" key="6">
    <source>
        <dbReference type="EMBL" id="QCD65946.1"/>
    </source>
</evidence>
<evidence type="ECO:0000256" key="1">
    <source>
        <dbReference type="ARBA" id="ARBA00004651"/>
    </source>
</evidence>
<reference evidence="6 7" key="2">
    <citation type="submission" date="2019-04" db="EMBL/GenBank/DDBJ databases">
        <authorList>
            <person name="Yang S."/>
            <person name="Wei W."/>
        </authorList>
    </citation>
    <scope>NUCLEOTIDE SEQUENCE [LARGE SCALE GENOMIC DNA]</scope>
    <source>
        <strain evidence="7">ZP60</strain>
    </source>
</reference>
<evidence type="ECO:0000256" key="3">
    <source>
        <dbReference type="ARBA" id="ARBA00022989"/>
    </source>
</evidence>
<dbReference type="Gene3D" id="1.20.120.1780">
    <property type="entry name" value="UbiA prenyltransferase"/>
    <property type="match status" value="1"/>
</dbReference>
<protein>
    <submittedName>
        <fullName evidence="6">Prenyltransferase</fullName>
    </submittedName>
</protein>
<feature type="transmembrane region" description="Helical" evidence="5">
    <location>
        <begin position="225"/>
        <end position="252"/>
    </location>
</feature>
<dbReference type="AlphaFoldDB" id="A0A4D6KLJ4"/>
<comment type="subcellular location">
    <subcellularLocation>
        <location evidence="1">Cell membrane</location>
        <topology evidence="1">Multi-pass membrane protein</topology>
    </subcellularLocation>
</comment>
<evidence type="ECO:0000256" key="2">
    <source>
        <dbReference type="ARBA" id="ARBA00022692"/>
    </source>
</evidence>
<accession>A0A4D6KLJ4</accession>
<evidence type="ECO:0000256" key="4">
    <source>
        <dbReference type="ARBA" id="ARBA00023136"/>
    </source>
</evidence>
<feature type="transmembrane region" description="Helical" evidence="5">
    <location>
        <begin position="164"/>
        <end position="191"/>
    </location>
</feature>
<proteinExistence type="predicted"/>
<keyword evidence="6" id="KW-0808">Transferase</keyword>
<dbReference type="KEGG" id="halz:E5139_09965"/>
<dbReference type="InterPro" id="IPR044878">
    <property type="entry name" value="UbiA_sf"/>
</dbReference>
<feature type="transmembrane region" description="Helical" evidence="5">
    <location>
        <begin position="53"/>
        <end position="73"/>
    </location>
</feature>
<sequence>MSAALSDRLATLLPSEESRLGYLLWLSRPRFWLYLAGPVIIGVTYAADSSAQLFAPIAVALFAYFLIPANVFLYGVNDAFDADVDEYNPKKDEEEGKEVRFQRDPVVLATIALSGLAALAFVPFLPTVALVVFAGWAVLSVEYSAPPARFKTTPLLDSLSNGLYVLPAVIAYATIEGALPPTLAVVGAWLWSMGMHTFSAIPDIEPDREAGIRTTATWLGERRTYYYCGACWAAAAAAFGVVHPVFGALLGLYPVLIFGITRAGVDVHRAYWWYPAINTLVGMSFTLVGLWVMLHG</sequence>
<dbReference type="RefSeq" id="WP_015762328.1">
    <property type="nucleotide sequence ID" value="NZ_CP039375.1"/>
</dbReference>
<dbReference type="GO" id="GO:0016765">
    <property type="term" value="F:transferase activity, transferring alkyl or aryl (other than methyl) groups"/>
    <property type="evidence" value="ECO:0007669"/>
    <property type="project" value="InterPro"/>
</dbReference>
<dbReference type="PANTHER" id="PTHR42723">
    <property type="entry name" value="CHLOROPHYLL SYNTHASE"/>
    <property type="match status" value="1"/>
</dbReference>
<keyword evidence="2 5" id="KW-0812">Transmembrane</keyword>
<keyword evidence="3 5" id="KW-1133">Transmembrane helix</keyword>
<organism evidence="6 7">
    <name type="scientific">Halomicrobium mukohataei</name>
    <dbReference type="NCBI Taxonomy" id="57705"/>
    <lineage>
        <taxon>Archaea</taxon>
        <taxon>Methanobacteriati</taxon>
        <taxon>Methanobacteriota</taxon>
        <taxon>Stenosarchaea group</taxon>
        <taxon>Halobacteria</taxon>
        <taxon>Halobacteriales</taxon>
        <taxon>Haloarculaceae</taxon>
        <taxon>Halomicrobium</taxon>
    </lineage>
</organism>
<dbReference type="EMBL" id="CP039375">
    <property type="protein sequence ID" value="QCD65946.1"/>
    <property type="molecule type" value="Genomic_DNA"/>
</dbReference>
<evidence type="ECO:0000313" key="7">
    <source>
        <dbReference type="Proteomes" id="UP000297053"/>
    </source>
</evidence>
<dbReference type="CDD" id="cd13966">
    <property type="entry name" value="PT_UbiA_4"/>
    <property type="match status" value="1"/>
</dbReference>
<dbReference type="Proteomes" id="UP000297053">
    <property type="component" value="Chromosome"/>
</dbReference>
<name>A0A4D6KLJ4_9EURY</name>
<feature type="transmembrane region" description="Helical" evidence="5">
    <location>
        <begin position="272"/>
        <end position="294"/>
    </location>
</feature>
<reference evidence="6 7" key="1">
    <citation type="submission" date="2019-04" db="EMBL/GenBank/DDBJ databases">
        <title>Complete genome sequence of Arthrobacter sp. ZXY-2 associated with effective atrazine degradation and salt adaptation.</title>
        <authorList>
            <person name="Zhao X."/>
        </authorList>
    </citation>
    <scope>NUCLEOTIDE SEQUENCE [LARGE SCALE GENOMIC DNA]</scope>
    <source>
        <strain evidence="7">ZP60</strain>
    </source>
</reference>
<dbReference type="GO" id="GO:0005886">
    <property type="term" value="C:plasma membrane"/>
    <property type="evidence" value="ECO:0007669"/>
    <property type="project" value="UniProtKB-SubCell"/>
</dbReference>